<dbReference type="CDD" id="cd17263">
    <property type="entry name" value="RMtype1_S_AbaB8300I-TRD1-CR1_like"/>
    <property type="match status" value="1"/>
</dbReference>
<dbReference type="EMBL" id="SNRY01000565">
    <property type="protein sequence ID" value="KAA6339087.1"/>
    <property type="molecule type" value="Genomic_DNA"/>
</dbReference>
<protein>
    <recommendedName>
        <fullName evidence="5">Type I restriction modification DNA specificity domain-containing protein</fullName>
    </recommendedName>
</protein>
<keyword evidence="2" id="KW-0680">Restriction system</keyword>
<sequence length="414" mass="47731">MKQNNNILQGYKDSPLGIIPAEWEVKQFIDICKVNQGLQIPISERLKKQESNSYKYITIQYLNNAKEEEYIKNPNSSVMCTYEDILMTRTGNTGIIISDVEGVFHNNFFKIAYDKKIVHKSFLIEFLNTKKTQHLILVKAGTSTIPDLNHKDFYSIYISLPPFPEQQKIVEILSTWDNAIEKQTLLIDKFENRKRSLMQQLLTGKKRLKGFDEEWREVKLGSLGDTYTGLTGKSKDDFGEGKPYIPYLNIFNNSKIDVSYFDYVKIKDDDNQNIVQYGDILFTVSSETPDEVGMASVLLDNIEELYLNSFCFGFRLYNFNTLLPEFGCYFLRADAFREEIYKLSQGATRFNLSKNSLMKLNIILPPIEEQTAIAEILSAADKEIDLAKKRLAGLREQKKGLMQVLLTGEKRVRI</sequence>
<dbReference type="GO" id="GO:0009307">
    <property type="term" value="P:DNA restriction-modification system"/>
    <property type="evidence" value="ECO:0007669"/>
    <property type="project" value="UniProtKB-KW"/>
</dbReference>
<accession>A0A5J4RYK9</accession>
<evidence type="ECO:0000256" key="1">
    <source>
        <dbReference type="ARBA" id="ARBA00010923"/>
    </source>
</evidence>
<dbReference type="GO" id="GO:0003677">
    <property type="term" value="F:DNA binding"/>
    <property type="evidence" value="ECO:0007669"/>
    <property type="project" value="UniProtKB-KW"/>
</dbReference>
<evidence type="ECO:0000313" key="6">
    <source>
        <dbReference type="EMBL" id="KAA6339087.1"/>
    </source>
</evidence>
<dbReference type="Gene3D" id="1.10.287.1120">
    <property type="entry name" value="Bipartite methylase S protein"/>
    <property type="match status" value="1"/>
</dbReference>
<dbReference type="Pfam" id="PF01420">
    <property type="entry name" value="Methylase_S"/>
    <property type="match status" value="2"/>
</dbReference>
<dbReference type="SUPFAM" id="SSF116734">
    <property type="entry name" value="DNA methylase specificity domain"/>
    <property type="match status" value="2"/>
</dbReference>
<feature type="coiled-coil region" evidence="4">
    <location>
        <begin position="377"/>
        <end position="404"/>
    </location>
</feature>
<dbReference type="InterPro" id="IPR000055">
    <property type="entry name" value="Restrct_endonuc_typeI_TRD"/>
</dbReference>
<evidence type="ECO:0000259" key="5">
    <source>
        <dbReference type="Pfam" id="PF01420"/>
    </source>
</evidence>
<proteinExistence type="inferred from homology"/>
<comment type="caution">
    <text evidence="6">The sequence shown here is derived from an EMBL/GenBank/DDBJ whole genome shotgun (WGS) entry which is preliminary data.</text>
</comment>
<reference evidence="6" key="1">
    <citation type="submission" date="2019-03" db="EMBL/GenBank/DDBJ databases">
        <title>Single cell metagenomics reveals metabolic interactions within the superorganism composed of flagellate Streblomastix strix and complex community of Bacteroidetes bacteria on its surface.</title>
        <authorList>
            <person name="Treitli S.C."/>
            <person name="Kolisko M."/>
            <person name="Husnik F."/>
            <person name="Keeling P."/>
            <person name="Hampl V."/>
        </authorList>
    </citation>
    <scope>NUCLEOTIDE SEQUENCE</scope>
    <source>
        <strain evidence="6">STM</strain>
    </source>
</reference>
<dbReference type="AlphaFoldDB" id="A0A5J4RYK9"/>
<comment type="similarity">
    <text evidence="1">Belongs to the type-I restriction system S methylase family.</text>
</comment>
<name>A0A5J4RYK9_9ZZZZ</name>
<evidence type="ECO:0000256" key="3">
    <source>
        <dbReference type="ARBA" id="ARBA00023125"/>
    </source>
</evidence>
<organism evidence="6">
    <name type="scientific">termite gut metagenome</name>
    <dbReference type="NCBI Taxonomy" id="433724"/>
    <lineage>
        <taxon>unclassified sequences</taxon>
        <taxon>metagenomes</taxon>
        <taxon>organismal metagenomes</taxon>
    </lineage>
</organism>
<keyword evidence="4" id="KW-0175">Coiled coil</keyword>
<dbReference type="PANTHER" id="PTHR30408:SF12">
    <property type="entry name" value="TYPE I RESTRICTION ENZYME MJAVIII SPECIFICITY SUBUNIT"/>
    <property type="match status" value="1"/>
</dbReference>
<evidence type="ECO:0000256" key="4">
    <source>
        <dbReference type="SAM" id="Coils"/>
    </source>
</evidence>
<feature type="domain" description="Type I restriction modification DNA specificity" evidence="5">
    <location>
        <begin position="20"/>
        <end position="184"/>
    </location>
</feature>
<keyword evidence="3" id="KW-0238">DNA-binding</keyword>
<dbReference type="CDD" id="cd17252">
    <property type="entry name" value="RMtype1_S_EcoKI-TRD1-CR1_like"/>
    <property type="match status" value="1"/>
</dbReference>
<dbReference type="PANTHER" id="PTHR30408">
    <property type="entry name" value="TYPE-1 RESTRICTION ENZYME ECOKI SPECIFICITY PROTEIN"/>
    <property type="match status" value="1"/>
</dbReference>
<evidence type="ECO:0000256" key="2">
    <source>
        <dbReference type="ARBA" id="ARBA00022747"/>
    </source>
</evidence>
<gene>
    <name evidence="6" type="ORF">EZS27_012948</name>
</gene>
<dbReference type="InterPro" id="IPR044946">
    <property type="entry name" value="Restrct_endonuc_typeI_TRD_sf"/>
</dbReference>
<dbReference type="Gene3D" id="3.90.220.20">
    <property type="entry name" value="DNA methylase specificity domains"/>
    <property type="match status" value="2"/>
</dbReference>
<dbReference type="InterPro" id="IPR052021">
    <property type="entry name" value="Type-I_RS_S_subunit"/>
</dbReference>
<feature type="domain" description="Type I restriction modification DNA specificity" evidence="5">
    <location>
        <begin position="213"/>
        <end position="394"/>
    </location>
</feature>